<evidence type="ECO:0000313" key="2">
    <source>
        <dbReference type="EMBL" id="TFV74674.1"/>
    </source>
</evidence>
<evidence type="ECO:0000313" key="3">
    <source>
        <dbReference type="Proteomes" id="UP000297700"/>
    </source>
</evidence>
<proteinExistence type="predicted"/>
<comment type="caution">
    <text evidence="2">The sequence shown here is derived from an EMBL/GenBank/DDBJ whole genome shotgun (WGS) entry which is preliminary data.</text>
</comment>
<name>A0A4Y9P3C4_9BRAD</name>
<organism evidence="2 3">
    <name type="scientific">Bradyrhizobium frederickii</name>
    <dbReference type="NCBI Taxonomy" id="2560054"/>
    <lineage>
        <taxon>Bacteria</taxon>
        <taxon>Pseudomonadati</taxon>
        <taxon>Pseudomonadota</taxon>
        <taxon>Alphaproteobacteria</taxon>
        <taxon>Hyphomicrobiales</taxon>
        <taxon>Nitrobacteraceae</taxon>
        <taxon>Bradyrhizobium</taxon>
    </lineage>
</organism>
<dbReference type="EMBL" id="SPQS01000009">
    <property type="protein sequence ID" value="TFV74674.1"/>
    <property type="molecule type" value="Genomic_DNA"/>
</dbReference>
<protein>
    <submittedName>
        <fullName evidence="2">Uncharacterized protein</fullName>
    </submittedName>
</protein>
<sequence>MRFILALSLLITLGGVADAAQLHHGHRRNAIVHSDHGVVAPGPTSGFAYAAPPPMHHGAQAYPGATEPYYGASQGYAPGEKERFLHSLFSP</sequence>
<reference evidence="2 3" key="1">
    <citation type="submission" date="2019-03" db="EMBL/GenBank/DDBJ databases">
        <title>Bradyrhizobium strains diversity.</title>
        <authorList>
            <person name="Urquiaga M.C.O."/>
            <person name="Hungria M."/>
            <person name="Delamuta J.R.M."/>
            <person name="Klepa M.S."/>
        </authorList>
    </citation>
    <scope>NUCLEOTIDE SEQUENCE [LARGE SCALE GENOMIC DNA]</scope>
    <source>
        <strain evidence="2 3">CNPSo 3426</strain>
    </source>
</reference>
<dbReference type="Proteomes" id="UP000297700">
    <property type="component" value="Unassembled WGS sequence"/>
</dbReference>
<accession>A0A4Y9P3C4</accession>
<gene>
    <name evidence="2" type="ORF">E4K64_17685</name>
</gene>
<keyword evidence="1" id="KW-0732">Signal</keyword>
<feature type="signal peptide" evidence="1">
    <location>
        <begin position="1"/>
        <end position="19"/>
    </location>
</feature>
<dbReference type="RefSeq" id="WP_135164657.1">
    <property type="nucleotide sequence ID" value="NZ_SPQS01000009.1"/>
</dbReference>
<dbReference type="AlphaFoldDB" id="A0A4Y9P3C4"/>
<evidence type="ECO:0000256" key="1">
    <source>
        <dbReference type="SAM" id="SignalP"/>
    </source>
</evidence>
<feature type="chain" id="PRO_5021383436" evidence="1">
    <location>
        <begin position="20"/>
        <end position="91"/>
    </location>
</feature>